<dbReference type="PROSITE" id="PS51206">
    <property type="entry name" value="SF3_HELICASE_1"/>
    <property type="match status" value="1"/>
</dbReference>
<evidence type="ECO:0000313" key="6">
    <source>
        <dbReference type="EMBL" id="OWJ78410.1"/>
    </source>
</evidence>
<feature type="domain" description="SF3 helicase" evidence="5">
    <location>
        <begin position="300"/>
        <end position="462"/>
    </location>
</feature>
<evidence type="ECO:0000256" key="4">
    <source>
        <dbReference type="SAM" id="MobiDB-lite"/>
    </source>
</evidence>
<dbReference type="RefSeq" id="WP_088215069.1">
    <property type="nucleotide sequence ID" value="NZ_NIPW01000011.1"/>
</dbReference>
<dbReference type="InterPro" id="IPR045455">
    <property type="entry name" value="NrS-1_pol-like_helicase"/>
</dbReference>
<protein>
    <recommendedName>
        <fullName evidence="5">SF3 helicase domain-containing protein</fullName>
    </recommendedName>
</protein>
<feature type="compositionally biased region" description="Basic and acidic residues" evidence="4">
    <location>
        <begin position="32"/>
        <end position="42"/>
    </location>
</feature>
<dbReference type="Pfam" id="PF19263">
    <property type="entry name" value="DUF5906"/>
    <property type="match status" value="1"/>
</dbReference>
<dbReference type="NCBIfam" id="TIGR01613">
    <property type="entry name" value="primase_Cterm"/>
    <property type="match status" value="1"/>
</dbReference>
<dbReference type="EMBL" id="NIPW01000011">
    <property type="protein sequence ID" value="OWJ78410.1"/>
    <property type="molecule type" value="Genomic_DNA"/>
</dbReference>
<keyword evidence="3" id="KW-0067">ATP-binding</keyword>
<dbReference type="PANTHER" id="PTHR35372:SF2">
    <property type="entry name" value="SF3 HELICASE DOMAIN-CONTAINING PROTEIN"/>
    <property type="match status" value="1"/>
</dbReference>
<accession>A0A212ABZ7</accession>
<gene>
    <name evidence="6" type="ORF">CDV49_08205</name>
</gene>
<evidence type="ECO:0000256" key="3">
    <source>
        <dbReference type="ARBA" id="ARBA00022840"/>
    </source>
</evidence>
<dbReference type="InterPro" id="IPR027417">
    <property type="entry name" value="P-loop_NTPase"/>
</dbReference>
<dbReference type="Gene3D" id="3.40.50.300">
    <property type="entry name" value="P-loop containing nucleotide triphosphate hydrolases"/>
    <property type="match status" value="1"/>
</dbReference>
<organism evidence="6 7">
    <name type="scientific">Haematobacter genomosp. 1</name>
    <dbReference type="NCBI Taxonomy" id="366618"/>
    <lineage>
        <taxon>Bacteria</taxon>
        <taxon>Pseudomonadati</taxon>
        <taxon>Pseudomonadota</taxon>
        <taxon>Alphaproteobacteria</taxon>
        <taxon>Rhodobacterales</taxon>
        <taxon>Paracoccaceae</taxon>
        <taxon>Haematobacter</taxon>
    </lineage>
</organism>
<dbReference type="InterPro" id="IPR014818">
    <property type="entry name" value="Phage/plasmid_primase_P4_C"/>
</dbReference>
<evidence type="ECO:0000259" key="5">
    <source>
        <dbReference type="PROSITE" id="PS51206"/>
    </source>
</evidence>
<dbReference type="GO" id="GO:0005524">
    <property type="term" value="F:ATP binding"/>
    <property type="evidence" value="ECO:0007669"/>
    <property type="project" value="UniProtKB-KW"/>
</dbReference>
<evidence type="ECO:0000313" key="7">
    <source>
        <dbReference type="Proteomes" id="UP000196878"/>
    </source>
</evidence>
<evidence type="ECO:0000256" key="1">
    <source>
        <dbReference type="ARBA" id="ARBA00022741"/>
    </source>
</evidence>
<dbReference type="InterPro" id="IPR006500">
    <property type="entry name" value="Helicase_put_C_phage/plasmid"/>
</dbReference>
<keyword evidence="7" id="KW-1185">Reference proteome</keyword>
<dbReference type="PANTHER" id="PTHR35372">
    <property type="entry name" value="ATP BINDING PROTEIN-RELATED"/>
    <property type="match status" value="1"/>
</dbReference>
<reference evidence="6 7" key="1">
    <citation type="submission" date="2016-12" db="EMBL/GenBank/DDBJ databases">
        <title>Comparison of Traditional DNA-DNA Hybridization with In Silico Genomic Analysis.</title>
        <authorList>
            <person name="Nicholson A.C."/>
            <person name="Humrighouse B.W."/>
            <person name="Graziano J."/>
            <person name="Lasker B."/>
            <person name="Whitney A.M."/>
            <person name="Mcquiston J.R."/>
        </authorList>
    </citation>
    <scope>NUCLEOTIDE SEQUENCE [LARGE SCALE GENOMIC DNA]</scope>
    <source>
        <strain evidence="6 7">H2240</strain>
    </source>
</reference>
<name>A0A212ABZ7_9RHOB</name>
<dbReference type="OrthoDB" id="9763644at2"/>
<feature type="region of interest" description="Disordered" evidence="4">
    <location>
        <begin position="1"/>
        <end position="68"/>
    </location>
</feature>
<keyword evidence="2" id="KW-0378">Hydrolase</keyword>
<dbReference type="Proteomes" id="UP000196878">
    <property type="component" value="Unassembled WGS sequence"/>
</dbReference>
<dbReference type="InterPro" id="IPR014015">
    <property type="entry name" value="Helicase_SF3_DNA-vir"/>
</dbReference>
<comment type="caution">
    <text evidence="6">The sequence shown here is derived from an EMBL/GenBank/DDBJ whole genome shotgun (WGS) entry which is preliminary data.</text>
</comment>
<dbReference type="SMART" id="SM00885">
    <property type="entry name" value="D5_N"/>
    <property type="match status" value="1"/>
</dbReference>
<proteinExistence type="predicted"/>
<keyword evidence="1" id="KW-0547">Nucleotide-binding</keyword>
<dbReference type="SUPFAM" id="SSF52540">
    <property type="entry name" value="P-loop containing nucleoside triphosphate hydrolases"/>
    <property type="match status" value="1"/>
</dbReference>
<dbReference type="AlphaFoldDB" id="A0A212ABZ7"/>
<evidence type="ECO:0000256" key="2">
    <source>
        <dbReference type="ARBA" id="ARBA00022801"/>
    </source>
</evidence>
<dbReference type="Pfam" id="PF08706">
    <property type="entry name" value="D5_N"/>
    <property type="match status" value="1"/>
</dbReference>
<dbReference type="GO" id="GO:0016787">
    <property type="term" value="F:hydrolase activity"/>
    <property type="evidence" value="ECO:0007669"/>
    <property type="project" value="UniProtKB-KW"/>
</dbReference>
<sequence length="615" mass="68323">MTDRVDSVRSIMSNPEDVELPDDLTSPTDPDDLGREAGRGGDEPPDGPAPHDEEAGDEPPAARCVDLPLNDHGNGQRLIVHFGDDLVNVKRVGWFVWDDTRYIADPDDVAVRRRAHRMTALIEAEIDHMVLPEAEMEVLAEAEHMAAILDEIGVIPAKDRTSDQLDQMILANRVIAAGKEIKDRRDKSIGRRLTHAKNAGNSNAINNMINEAGAIIARPLEDLDADPLVINTLGGVLRFRTEANDEEDGGMYAPPPKVIVDRFDHSRDQLLTKIMPVGLDPDAKCPTFVSFINRIQPSREMQAFLQRWFGYSMTGLTLEQVFAFFYGAGANGKSVLVDLMARIMGDYAASAKIESITGRSRRGGGDATPDLVPLIGARFVRTSEPDQGQQLQEGLIKELTGGEPIMVRSLNENFITVYPFFKLTISGNHRPEIRGGDDGIWRRVMLVPFEVQIPPDERDPDLGEKLFAERDGIMNWLVKGLRDYLAHGLQIPEQVLSATAEYREDSDPLATFLTQVCGVSGKPEHSMRAKALQEAFAYWLDEGGRGAWKPRTIFNGLSAKQGKWRSPATGQTFTRRKTSDAYYDGIALLEPFKTRFEEHQTVVARAEFRKSGELL</sequence>
<dbReference type="InterPro" id="IPR051620">
    <property type="entry name" value="ORF904-like_C"/>
</dbReference>